<dbReference type="Gene3D" id="3.40.50.300">
    <property type="entry name" value="P-loop containing nucleotide triphosphate hydrolases"/>
    <property type="match status" value="2"/>
</dbReference>
<dbReference type="PROSITE" id="PS50893">
    <property type="entry name" value="ABC_TRANSPORTER_2"/>
    <property type="match status" value="2"/>
</dbReference>
<reference evidence="13" key="1">
    <citation type="submission" date="2022-01" db="EMBL/GenBank/DDBJ databases">
        <title>Genome sequence and assembly of Parabukholderia sp. RG36.</title>
        <authorList>
            <person name="Chhetri G."/>
        </authorList>
    </citation>
    <scope>NUCLEOTIDE SEQUENCE</scope>
    <source>
        <strain evidence="13">RG36</strain>
    </source>
</reference>
<dbReference type="CDD" id="cd03215">
    <property type="entry name" value="ABC_Carb_Monos_II"/>
    <property type="match status" value="1"/>
</dbReference>
<comment type="caution">
    <text evidence="13">The sequence shown here is derived from an EMBL/GenBank/DDBJ whole genome shotgun (WGS) entry which is preliminary data.</text>
</comment>
<dbReference type="EMBL" id="JAKLJA010000005">
    <property type="protein sequence ID" value="MCG5073636.1"/>
    <property type="molecule type" value="Genomic_DNA"/>
</dbReference>
<dbReference type="InterPro" id="IPR003593">
    <property type="entry name" value="AAA+_ATPase"/>
</dbReference>
<dbReference type="GO" id="GO:0016887">
    <property type="term" value="F:ATP hydrolysis activity"/>
    <property type="evidence" value="ECO:0007669"/>
    <property type="project" value="InterPro"/>
</dbReference>
<evidence type="ECO:0000313" key="13">
    <source>
        <dbReference type="EMBL" id="MCG5073636.1"/>
    </source>
</evidence>
<keyword evidence="4" id="KW-0997">Cell inner membrane</keyword>
<dbReference type="FunFam" id="3.40.50.300:FF:000127">
    <property type="entry name" value="Ribose import ATP-binding protein RbsA"/>
    <property type="match status" value="1"/>
</dbReference>
<keyword evidence="5" id="KW-0762">Sugar transport</keyword>
<feature type="region of interest" description="Disordered" evidence="11">
    <location>
        <begin position="532"/>
        <end position="555"/>
    </location>
</feature>
<evidence type="ECO:0000256" key="5">
    <source>
        <dbReference type="ARBA" id="ARBA00022597"/>
    </source>
</evidence>
<evidence type="ECO:0000256" key="4">
    <source>
        <dbReference type="ARBA" id="ARBA00022519"/>
    </source>
</evidence>
<keyword evidence="7" id="KW-0547">Nucleotide-binding</keyword>
<sequence length="555" mass="58790">MGDSSSRLAGNPHAGHAGAHAPRLALAGITKQYPAVRANDDVTLSVAPGEIHALLGENGAGKSTLMKIVYGAVRPDAGEIRWEGEMVEIPSPAAARKLGIGMVFQHFSLFETLTVGENIALSLDEAFDLKALARRIREVSAQYGLDVDPQRHVHSLAVGERQRVEIVRCLLQNPRLLIMDEPTSVLTPQAVRKLFGTLRRLASEGCSILYISHKLDEIQELCDTATVLRGGKVTGNVSPREETHASLARLMVGHELPAYTRRAHTPGEVRLDVKHLSMQSEDPFGTSLDDVTFAVHAGEILGIAGVSGNGQAELLAALSGEARDAFQSRMGRTGRHGAAADTVTICGKPAARLSAGARRKLGFAFVPEERLGRGAVPAMSLAENALLTGHRQGMVRSGWLRTGAMRAFAERCIGAFDVRCGGPDALAQSLSGGNLQKYIVGREILQAPKVLVVAQPTWGVDVGAAAFIRQQLLDLSARGVAILVISEELDELFDICDRIAVLAGGRLSPARLTGETNAEEIGRWMAGLFGDRGAGAGRPDGGPPPAESAAPPAHA</sequence>
<feature type="domain" description="ABC transporter" evidence="12">
    <location>
        <begin position="271"/>
        <end position="529"/>
    </location>
</feature>
<dbReference type="PANTHER" id="PTHR43790">
    <property type="entry name" value="CARBOHYDRATE TRANSPORT ATP-BINDING PROTEIN MG119-RELATED"/>
    <property type="match status" value="1"/>
</dbReference>
<comment type="subcellular location">
    <subcellularLocation>
        <location evidence="1">Cell membrane</location>
        <topology evidence="1">Peripheral membrane protein</topology>
    </subcellularLocation>
</comment>
<evidence type="ECO:0000259" key="12">
    <source>
        <dbReference type="PROSITE" id="PS50893"/>
    </source>
</evidence>
<accession>A0A9X1RJT4</accession>
<evidence type="ECO:0000256" key="8">
    <source>
        <dbReference type="ARBA" id="ARBA00022840"/>
    </source>
</evidence>
<dbReference type="PROSITE" id="PS00211">
    <property type="entry name" value="ABC_TRANSPORTER_1"/>
    <property type="match status" value="2"/>
</dbReference>
<dbReference type="CDD" id="cd03216">
    <property type="entry name" value="ABC_Carb_Monos_I"/>
    <property type="match status" value="1"/>
</dbReference>
<dbReference type="InterPro" id="IPR003439">
    <property type="entry name" value="ABC_transporter-like_ATP-bd"/>
</dbReference>
<gene>
    <name evidence="13" type="ORF">L5014_09730</name>
</gene>
<dbReference type="AlphaFoldDB" id="A0A9X1RJT4"/>
<dbReference type="SMART" id="SM00382">
    <property type="entry name" value="AAA"/>
    <property type="match status" value="1"/>
</dbReference>
<evidence type="ECO:0000256" key="1">
    <source>
        <dbReference type="ARBA" id="ARBA00004202"/>
    </source>
</evidence>
<dbReference type="GO" id="GO:0005886">
    <property type="term" value="C:plasma membrane"/>
    <property type="evidence" value="ECO:0007669"/>
    <property type="project" value="UniProtKB-SubCell"/>
</dbReference>
<dbReference type="InterPro" id="IPR027417">
    <property type="entry name" value="P-loop_NTPase"/>
</dbReference>
<evidence type="ECO:0000256" key="9">
    <source>
        <dbReference type="ARBA" id="ARBA00022967"/>
    </source>
</evidence>
<dbReference type="InterPro" id="IPR050107">
    <property type="entry name" value="ABC_carbohydrate_import_ATPase"/>
</dbReference>
<dbReference type="RefSeq" id="WP_238463411.1">
    <property type="nucleotide sequence ID" value="NZ_JAKLJA010000005.1"/>
</dbReference>
<evidence type="ECO:0000256" key="3">
    <source>
        <dbReference type="ARBA" id="ARBA00022475"/>
    </source>
</evidence>
<protein>
    <submittedName>
        <fullName evidence="13">ABC transporter ATP-binding protein</fullName>
    </submittedName>
</protein>
<evidence type="ECO:0000256" key="2">
    <source>
        <dbReference type="ARBA" id="ARBA00022448"/>
    </source>
</evidence>
<evidence type="ECO:0000313" key="14">
    <source>
        <dbReference type="Proteomes" id="UP001139308"/>
    </source>
</evidence>
<proteinExistence type="predicted"/>
<dbReference type="PANTHER" id="PTHR43790:SF4">
    <property type="entry name" value="GUANOSINE IMPORT ATP-BINDING PROTEIN NUPO"/>
    <property type="match status" value="1"/>
</dbReference>
<evidence type="ECO:0000256" key="10">
    <source>
        <dbReference type="ARBA" id="ARBA00023136"/>
    </source>
</evidence>
<dbReference type="SUPFAM" id="SSF52540">
    <property type="entry name" value="P-loop containing nucleoside triphosphate hydrolases"/>
    <property type="match status" value="2"/>
</dbReference>
<keyword evidence="6" id="KW-0677">Repeat</keyword>
<dbReference type="Proteomes" id="UP001139308">
    <property type="component" value="Unassembled WGS sequence"/>
</dbReference>
<keyword evidence="10" id="KW-0472">Membrane</keyword>
<dbReference type="Pfam" id="PF00005">
    <property type="entry name" value="ABC_tran"/>
    <property type="match status" value="2"/>
</dbReference>
<keyword evidence="14" id="KW-1185">Reference proteome</keyword>
<keyword evidence="2" id="KW-0813">Transport</keyword>
<feature type="domain" description="ABC transporter" evidence="12">
    <location>
        <begin position="24"/>
        <end position="255"/>
    </location>
</feature>
<keyword evidence="3" id="KW-1003">Cell membrane</keyword>
<evidence type="ECO:0000256" key="6">
    <source>
        <dbReference type="ARBA" id="ARBA00022737"/>
    </source>
</evidence>
<evidence type="ECO:0000256" key="7">
    <source>
        <dbReference type="ARBA" id="ARBA00022741"/>
    </source>
</evidence>
<dbReference type="GO" id="GO:0005524">
    <property type="term" value="F:ATP binding"/>
    <property type="evidence" value="ECO:0007669"/>
    <property type="project" value="UniProtKB-KW"/>
</dbReference>
<name>A0A9X1RJT4_9BURK</name>
<evidence type="ECO:0000256" key="11">
    <source>
        <dbReference type="SAM" id="MobiDB-lite"/>
    </source>
</evidence>
<keyword evidence="9" id="KW-1278">Translocase</keyword>
<organism evidence="13 14">
    <name type="scientific">Paraburkholderia tagetis</name>
    <dbReference type="NCBI Taxonomy" id="2913261"/>
    <lineage>
        <taxon>Bacteria</taxon>
        <taxon>Pseudomonadati</taxon>
        <taxon>Pseudomonadota</taxon>
        <taxon>Betaproteobacteria</taxon>
        <taxon>Burkholderiales</taxon>
        <taxon>Burkholderiaceae</taxon>
        <taxon>Paraburkholderia</taxon>
    </lineage>
</organism>
<dbReference type="InterPro" id="IPR017871">
    <property type="entry name" value="ABC_transporter-like_CS"/>
</dbReference>
<keyword evidence="8 13" id="KW-0067">ATP-binding</keyword>